<dbReference type="RefSeq" id="WP_184525209.1">
    <property type="nucleotide sequence ID" value="NZ_JACHGK010000005.1"/>
</dbReference>
<protein>
    <submittedName>
        <fullName evidence="2">Uncharacterized protein</fullName>
    </submittedName>
</protein>
<feature type="compositionally biased region" description="Basic and acidic residues" evidence="1">
    <location>
        <begin position="32"/>
        <end position="44"/>
    </location>
</feature>
<evidence type="ECO:0000313" key="3">
    <source>
        <dbReference type="Proteomes" id="UP000531594"/>
    </source>
</evidence>
<gene>
    <name evidence="2" type="ORF">HNR53_001924</name>
</gene>
<evidence type="ECO:0000313" key="2">
    <source>
        <dbReference type="EMBL" id="MBB6445306.1"/>
    </source>
</evidence>
<organism evidence="2 3">
    <name type="scientific">Bacillus benzoevorans</name>
    <dbReference type="NCBI Taxonomy" id="1456"/>
    <lineage>
        <taxon>Bacteria</taxon>
        <taxon>Bacillati</taxon>
        <taxon>Bacillota</taxon>
        <taxon>Bacilli</taxon>
        <taxon>Bacillales</taxon>
        <taxon>Bacillaceae</taxon>
        <taxon>Bacillus</taxon>
    </lineage>
</organism>
<proteinExistence type="predicted"/>
<feature type="region of interest" description="Disordered" evidence="1">
    <location>
        <begin position="1"/>
        <end position="53"/>
    </location>
</feature>
<reference evidence="2 3" key="1">
    <citation type="submission" date="2020-08" db="EMBL/GenBank/DDBJ databases">
        <title>Genomic Encyclopedia of Type Strains, Phase IV (KMG-IV): sequencing the most valuable type-strain genomes for metagenomic binning, comparative biology and taxonomic classification.</title>
        <authorList>
            <person name="Goeker M."/>
        </authorList>
    </citation>
    <scope>NUCLEOTIDE SEQUENCE [LARGE SCALE GENOMIC DNA]</scope>
    <source>
        <strain evidence="2 3">DSM 5391</strain>
    </source>
</reference>
<comment type="caution">
    <text evidence="2">The sequence shown here is derived from an EMBL/GenBank/DDBJ whole genome shotgun (WGS) entry which is preliminary data.</text>
</comment>
<dbReference type="Proteomes" id="UP000531594">
    <property type="component" value="Unassembled WGS sequence"/>
</dbReference>
<evidence type="ECO:0000256" key="1">
    <source>
        <dbReference type="SAM" id="MobiDB-lite"/>
    </source>
</evidence>
<dbReference type="EMBL" id="JACHGK010000005">
    <property type="protein sequence ID" value="MBB6445306.1"/>
    <property type="molecule type" value="Genomic_DNA"/>
</dbReference>
<accession>A0A7X0HRB5</accession>
<sequence>MAKTHDENMFEKVQLAQKSEYIGGPRQPRGVNNEKDNNGGDTDKSTGAGGRLV</sequence>
<dbReference type="AlphaFoldDB" id="A0A7X0HRB5"/>
<name>A0A7X0HRB5_9BACI</name>
<feature type="compositionally biased region" description="Basic and acidic residues" evidence="1">
    <location>
        <begin position="1"/>
        <end position="10"/>
    </location>
</feature>
<keyword evidence="3" id="KW-1185">Reference proteome</keyword>